<dbReference type="EMBL" id="CAFBLJ010000186">
    <property type="protein sequence ID" value="CAB4884023.1"/>
    <property type="molecule type" value="Genomic_DNA"/>
</dbReference>
<evidence type="ECO:0000256" key="1">
    <source>
        <dbReference type="SAM" id="MobiDB-lite"/>
    </source>
</evidence>
<sequence>MEADARDEWSKFNSLGDRGKGRQQSPGLPWSAFGSPIASVDEVITDPHGIKTDFFGGLRHREVFGPAHFSLNFGQLDAYSKPFNQTHPYEAREVSVYGVSMGQNLDIRSDPTTIDAPWMNEALRASGIAGSATITKCTFEGFVGTGQTGCNARFSLAWDNPAGRPKTVMGKFPSLDETARATGFGGTAYVTEYNFYSRIASTVDVRAPKCYHAALNVEEQQFCLIMEDLSGSVQGDQFVGLTLDEAELAIDQAVLLHAPRWGDPTLPESGVNPSTLEERSANLAMIYGFLLPAFVDRLGARLEPEILKVIEDAAPVIGSWALGSGTPLTVAHYDFRPDNFMFAREPDAPPLVVVDWQTVNEGLGMVDVAYLIAGSFTPERRREVEKQLIESYRVKLNAAGISYDADTCWRDYQFGSIWGLIITVLATSMAARTERGDDLFVTMATQYGHLVLDHEALSLLK</sequence>
<evidence type="ECO:0000313" key="7">
    <source>
        <dbReference type="EMBL" id="CAB4907056.1"/>
    </source>
</evidence>
<feature type="domain" description="Aminoglycoside phosphotransferase" evidence="2">
    <location>
        <begin position="192"/>
        <end position="392"/>
    </location>
</feature>
<reference evidence="6" key="1">
    <citation type="submission" date="2020-05" db="EMBL/GenBank/DDBJ databases">
        <authorList>
            <person name="Chiriac C."/>
            <person name="Salcher M."/>
            <person name="Ghai R."/>
            <person name="Kavagutti S V."/>
        </authorList>
    </citation>
    <scope>NUCLEOTIDE SEQUENCE</scope>
</reference>
<name>A0A6J7EX70_9ZZZZ</name>
<evidence type="ECO:0000313" key="5">
    <source>
        <dbReference type="EMBL" id="CAB4807006.1"/>
    </source>
</evidence>
<evidence type="ECO:0000313" key="6">
    <source>
        <dbReference type="EMBL" id="CAB4884023.1"/>
    </source>
</evidence>
<dbReference type="InterPro" id="IPR052961">
    <property type="entry name" value="Oxido-Kinase-like_Enzymes"/>
</dbReference>
<dbReference type="EMBL" id="CAEZZP010000033">
    <property type="protein sequence ID" value="CAB4769145.1"/>
    <property type="molecule type" value="Genomic_DNA"/>
</dbReference>
<dbReference type="AlphaFoldDB" id="A0A6J7EX70"/>
<protein>
    <submittedName>
        <fullName evidence="6">Unannotated protein</fullName>
    </submittedName>
</protein>
<feature type="region of interest" description="Disordered" evidence="1">
    <location>
        <begin position="1"/>
        <end position="31"/>
    </location>
</feature>
<evidence type="ECO:0000313" key="3">
    <source>
        <dbReference type="EMBL" id="CAB4730446.1"/>
    </source>
</evidence>
<feature type="compositionally biased region" description="Basic and acidic residues" evidence="1">
    <location>
        <begin position="1"/>
        <end position="10"/>
    </location>
</feature>
<proteinExistence type="predicted"/>
<organism evidence="6">
    <name type="scientific">freshwater metagenome</name>
    <dbReference type="NCBI Taxonomy" id="449393"/>
    <lineage>
        <taxon>unclassified sequences</taxon>
        <taxon>metagenomes</taxon>
        <taxon>ecological metagenomes</taxon>
    </lineage>
</organism>
<evidence type="ECO:0000313" key="4">
    <source>
        <dbReference type="EMBL" id="CAB4769145.1"/>
    </source>
</evidence>
<dbReference type="SUPFAM" id="SSF56112">
    <property type="entry name" value="Protein kinase-like (PK-like)"/>
    <property type="match status" value="1"/>
</dbReference>
<evidence type="ECO:0000259" key="2">
    <source>
        <dbReference type="Pfam" id="PF01636"/>
    </source>
</evidence>
<gene>
    <name evidence="3" type="ORF">UFOPK2658_01653</name>
    <name evidence="4" type="ORF">UFOPK2880_00710</name>
    <name evidence="5" type="ORF">UFOPK3004_00995</name>
    <name evidence="6" type="ORF">UFOPK3304_01942</name>
    <name evidence="7" type="ORF">UFOPK3494_01280</name>
    <name evidence="8" type="ORF">UFOPK4134_01365</name>
</gene>
<dbReference type="InterPro" id="IPR011009">
    <property type="entry name" value="Kinase-like_dom_sf"/>
</dbReference>
<dbReference type="EMBL" id="CAFBPS010000121">
    <property type="protein sequence ID" value="CAB5034648.1"/>
    <property type="molecule type" value="Genomic_DNA"/>
</dbReference>
<dbReference type="PANTHER" id="PTHR23020:SF41">
    <property type="entry name" value="AMINOGLYCOSIDE PHOSPHOTRANSFERASE DOMAIN-CONTAINING PROTEIN"/>
    <property type="match status" value="1"/>
</dbReference>
<dbReference type="Gene3D" id="3.90.1200.10">
    <property type="match status" value="1"/>
</dbReference>
<dbReference type="EMBL" id="CAEZYH010000103">
    <property type="protein sequence ID" value="CAB4730446.1"/>
    <property type="molecule type" value="Genomic_DNA"/>
</dbReference>
<dbReference type="EMBL" id="CAFBMF010000094">
    <property type="protein sequence ID" value="CAB4907056.1"/>
    <property type="molecule type" value="Genomic_DNA"/>
</dbReference>
<dbReference type="Pfam" id="PF01636">
    <property type="entry name" value="APH"/>
    <property type="match status" value="1"/>
</dbReference>
<dbReference type="InterPro" id="IPR002575">
    <property type="entry name" value="Aminoglycoside_PTrfase"/>
</dbReference>
<dbReference type="EMBL" id="CAFAAL010000082">
    <property type="protein sequence ID" value="CAB4807006.1"/>
    <property type="molecule type" value="Genomic_DNA"/>
</dbReference>
<evidence type="ECO:0000313" key="8">
    <source>
        <dbReference type="EMBL" id="CAB5034648.1"/>
    </source>
</evidence>
<dbReference type="PANTHER" id="PTHR23020">
    <property type="entry name" value="UNCHARACTERIZED NUCLEAR HORMONE RECEPTOR-RELATED"/>
    <property type="match status" value="1"/>
</dbReference>
<accession>A0A6J7EX70</accession>